<gene>
    <name evidence="3" type="ORF">M3M28_04090</name>
</gene>
<accession>A0ABY4N008</accession>
<dbReference type="EMBL" id="CP097160">
    <property type="protein sequence ID" value="UQN15642.1"/>
    <property type="molecule type" value="Genomic_DNA"/>
</dbReference>
<protein>
    <submittedName>
        <fullName evidence="3">Uncharacterized protein</fullName>
    </submittedName>
</protein>
<evidence type="ECO:0000256" key="1">
    <source>
        <dbReference type="SAM" id="Phobius"/>
    </source>
</evidence>
<evidence type="ECO:0000256" key="2">
    <source>
        <dbReference type="SAM" id="SignalP"/>
    </source>
</evidence>
<name>A0ABY4N008_9MICO</name>
<keyword evidence="1" id="KW-1133">Transmembrane helix</keyword>
<proteinExistence type="predicted"/>
<feature type="chain" id="PRO_5046997396" evidence="2">
    <location>
        <begin position="31"/>
        <end position="78"/>
    </location>
</feature>
<feature type="signal peptide" evidence="2">
    <location>
        <begin position="1"/>
        <end position="30"/>
    </location>
</feature>
<keyword evidence="2" id="KW-0732">Signal</keyword>
<sequence length="78" mass="8003">MHKIKNVIFGVLTSMLSLVLILTGVSVAHAADITPIAAMPLAVTGASGFGIAAGVVAALLVLGTALILIRNRRNRDEP</sequence>
<feature type="transmembrane region" description="Helical" evidence="1">
    <location>
        <begin position="46"/>
        <end position="69"/>
    </location>
</feature>
<reference evidence="3" key="1">
    <citation type="submission" date="2022-05" db="EMBL/GenBank/DDBJ databases">
        <title>Complete genome sequence of toluene-degrading Gulosibacter sediminis strain ACHW.36C.</title>
        <authorList>
            <person name="Wai A.C."/>
            <person name="Lai G.K."/>
            <person name="Griffin S.D."/>
            <person name="Leung F.C."/>
        </authorList>
    </citation>
    <scope>NUCLEOTIDE SEQUENCE [LARGE SCALE GENOMIC DNA]</scope>
    <source>
        <strain evidence="3">ACHW.36C</strain>
    </source>
</reference>
<keyword evidence="1" id="KW-0472">Membrane</keyword>
<keyword evidence="1" id="KW-0812">Transmembrane</keyword>
<organism evidence="3">
    <name type="scientific">Gulosibacter sediminis</name>
    <dbReference type="NCBI Taxonomy" id="1729695"/>
    <lineage>
        <taxon>Bacteria</taxon>
        <taxon>Bacillati</taxon>
        <taxon>Actinomycetota</taxon>
        <taxon>Actinomycetes</taxon>
        <taxon>Micrococcales</taxon>
        <taxon>Microbacteriaceae</taxon>
        <taxon>Gulosibacter</taxon>
    </lineage>
</organism>
<evidence type="ECO:0000313" key="3">
    <source>
        <dbReference type="EMBL" id="UQN15642.1"/>
    </source>
</evidence>